<organism evidence="7 8">
    <name type="scientific">Kwoniella dendrophila CBS 6074</name>
    <dbReference type="NCBI Taxonomy" id="1295534"/>
    <lineage>
        <taxon>Eukaryota</taxon>
        <taxon>Fungi</taxon>
        <taxon>Dikarya</taxon>
        <taxon>Basidiomycota</taxon>
        <taxon>Agaricomycotina</taxon>
        <taxon>Tremellomycetes</taxon>
        <taxon>Tremellales</taxon>
        <taxon>Cryptococcaceae</taxon>
        <taxon>Kwoniella</taxon>
    </lineage>
</organism>
<feature type="transmembrane region" description="Helical" evidence="6">
    <location>
        <begin position="22"/>
        <end position="45"/>
    </location>
</feature>
<comment type="subcellular location">
    <subcellularLocation>
        <location evidence="6">Endoplasmic reticulum membrane</location>
        <topology evidence="6">Multi-pass membrane protein</topology>
    </subcellularLocation>
    <subcellularLocation>
        <location evidence="6">Endoplasmic reticulum-Golgi intermediate compartment membrane</location>
        <topology evidence="6">Multi-pass membrane protein</topology>
    </subcellularLocation>
    <subcellularLocation>
        <location evidence="6">Cytoplasmic vesicle</location>
        <location evidence="6">COPII-coated vesicle membrane</location>
        <topology evidence="6">Multi-pass membrane protein</topology>
    </subcellularLocation>
</comment>
<evidence type="ECO:0000313" key="7">
    <source>
        <dbReference type="EMBL" id="WWC85839.1"/>
    </source>
</evidence>
<evidence type="ECO:0000256" key="4">
    <source>
        <dbReference type="ARBA" id="ARBA00023136"/>
    </source>
</evidence>
<keyword evidence="4 6" id="KW-0472">Membrane</keyword>
<protein>
    <recommendedName>
        <fullName evidence="9">Vacuolar ATPase assembly integral membrane protein VMA21</fullName>
    </recommendedName>
</protein>
<dbReference type="GO" id="GO:0005789">
    <property type="term" value="C:endoplasmic reticulum membrane"/>
    <property type="evidence" value="ECO:0007669"/>
    <property type="project" value="UniProtKB-SubCell"/>
</dbReference>
<dbReference type="Pfam" id="PF09446">
    <property type="entry name" value="VMA21"/>
    <property type="match status" value="1"/>
</dbReference>
<accession>A0AAX4JM42</accession>
<dbReference type="EMBL" id="CP144098">
    <property type="protein sequence ID" value="WWC85839.1"/>
    <property type="molecule type" value="Genomic_DNA"/>
</dbReference>
<feature type="transmembrane region" description="Helical" evidence="6">
    <location>
        <begin position="57"/>
        <end position="77"/>
    </location>
</feature>
<dbReference type="PANTHER" id="PTHR31792">
    <property type="entry name" value="VACUOLAR ATPASE ASSEMBLY INTEGRAL MEMBRANE PROTEIN VMA21"/>
    <property type="match status" value="1"/>
</dbReference>
<gene>
    <name evidence="7" type="ORF">L201_000706</name>
</gene>
<keyword evidence="5 6" id="KW-0968">Cytoplasmic vesicle</keyword>
<evidence type="ECO:0008006" key="9">
    <source>
        <dbReference type="Google" id="ProtNLM"/>
    </source>
</evidence>
<evidence type="ECO:0000313" key="8">
    <source>
        <dbReference type="Proteomes" id="UP001355207"/>
    </source>
</evidence>
<dbReference type="AlphaFoldDB" id="A0AAX4JM42"/>
<keyword evidence="2 6" id="KW-0256">Endoplasmic reticulum</keyword>
<dbReference type="HAMAP" id="MF_03058">
    <property type="entry name" value="VMA21"/>
    <property type="match status" value="1"/>
</dbReference>
<sequence>MVNPVSTGRMAAGPVDTVQPAVLYKLIIFALAMAIAPIGTYFLVLNYFSKGNTIASAISAIIAANIVLVGYIVVAWLEGPLPPPPSGKGIAEVKKDK</sequence>
<name>A0AAX4JM42_9TREE</name>
<dbReference type="GO" id="GO:0012507">
    <property type="term" value="C:ER to Golgi transport vesicle membrane"/>
    <property type="evidence" value="ECO:0007669"/>
    <property type="project" value="UniProtKB-SubCell"/>
</dbReference>
<evidence type="ECO:0000256" key="6">
    <source>
        <dbReference type="HAMAP-Rule" id="MF_03058"/>
    </source>
</evidence>
<keyword evidence="3 6" id="KW-1133">Transmembrane helix</keyword>
<comment type="similarity">
    <text evidence="6">Belongs to the VMA21 family.</text>
</comment>
<dbReference type="RefSeq" id="XP_066072602.1">
    <property type="nucleotide sequence ID" value="XM_066216505.1"/>
</dbReference>
<dbReference type="Proteomes" id="UP001355207">
    <property type="component" value="Chromosome 1"/>
</dbReference>
<evidence type="ECO:0000256" key="2">
    <source>
        <dbReference type="ARBA" id="ARBA00022824"/>
    </source>
</evidence>
<dbReference type="GO" id="GO:0033116">
    <property type="term" value="C:endoplasmic reticulum-Golgi intermediate compartment membrane"/>
    <property type="evidence" value="ECO:0007669"/>
    <property type="project" value="UniProtKB-SubCell"/>
</dbReference>
<reference evidence="7 8" key="1">
    <citation type="submission" date="2024-01" db="EMBL/GenBank/DDBJ databases">
        <title>Comparative genomics of Cryptococcus and Kwoniella reveals pathogenesis evolution and contrasting modes of karyotype evolution via chromosome fusion or intercentromeric recombination.</title>
        <authorList>
            <person name="Coelho M.A."/>
            <person name="David-Palma M."/>
            <person name="Shea T."/>
            <person name="Bowers K."/>
            <person name="McGinley-Smith S."/>
            <person name="Mohammad A.W."/>
            <person name="Gnirke A."/>
            <person name="Yurkov A.M."/>
            <person name="Nowrousian M."/>
            <person name="Sun S."/>
            <person name="Cuomo C.A."/>
            <person name="Heitman J."/>
        </authorList>
    </citation>
    <scope>NUCLEOTIDE SEQUENCE [LARGE SCALE GENOMIC DNA]</scope>
    <source>
        <strain evidence="7 8">CBS 6074</strain>
    </source>
</reference>
<dbReference type="PANTHER" id="PTHR31792:SF3">
    <property type="entry name" value="VACUOLAR ATPASE ASSEMBLY INTEGRAL MEMBRANE PROTEIN VMA21"/>
    <property type="match status" value="1"/>
</dbReference>
<keyword evidence="8" id="KW-1185">Reference proteome</keyword>
<proteinExistence type="inferred from homology"/>
<comment type="function">
    <text evidence="6">Required for the assembly of the V0 complex of the vacuolar ATPase (V-ATPase) in the endoplasmic reticulum.</text>
</comment>
<dbReference type="GeneID" id="91091378"/>
<keyword evidence="1 6" id="KW-0812">Transmembrane</keyword>
<evidence type="ECO:0000256" key="5">
    <source>
        <dbReference type="ARBA" id="ARBA00023329"/>
    </source>
</evidence>
<dbReference type="InterPro" id="IPR019013">
    <property type="entry name" value="Vma21"/>
</dbReference>
<evidence type="ECO:0000256" key="1">
    <source>
        <dbReference type="ARBA" id="ARBA00022692"/>
    </source>
</evidence>
<feature type="short sequence motif" description="Prevents secretion from ER" evidence="6">
    <location>
        <begin position="94"/>
        <end position="97"/>
    </location>
</feature>
<evidence type="ECO:0000256" key="3">
    <source>
        <dbReference type="ARBA" id="ARBA00022989"/>
    </source>
</evidence>
<dbReference type="GO" id="GO:0070072">
    <property type="term" value="P:vacuolar proton-transporting V-type ATPase complex assembly"/>
    <property type="evidence" value="ECO:0007669"/>
    <property type="project" value="UniProtKB-UniRule"/>
</dbReference>